<keyword evidence="2" id="KW-1185">Reference proteome</keyword>
<dbReference type="EMBL" id="AJYW02000071">
    <property type="protein sequence ID" value="OEE77774.1"/>
    <property type="molecule type" value="Genomic_DNA"/>
</dbReference>
<evidence type="ECO:0000313" key="2">
    <source>
        <dbReference type="Proteomes" id="UP000094165"/>
    </source>
</evidence>
<reference evidence="1 2" key="1">
    <citation type="journal article" date="2012" name="Science">
        <title>Ecological populations of bacteria act as socially cohesive units of antibiotic production and resistance.</title>
        <authorList>
            <person name="Cordero O.X."/>
            <person name="Wildschutte H."/>
            <person name="Kirkup B."/>
            <person name="Proehl S."/>
            <person name="Ngo L."/>
            <person name="Hussain F."/>
            <person name="Le Roux F."/>
            <person name="Mincer T."/>
            <person name="Polz M.F."/>
        </authorList>
    </citation>
    <scope>NUCLEOTIDE SEQUENCE [LARGE SCALE GENOMIC DNA]</scope>
    <source>
        <strain evidence="1 2">FF-238</strain>
    </source>
</reference>
<dbReference type="AlphaFoldDB" id="A0A1E5D2P7"/>
<gene>
    <name evidence="1" type="ORF">A130_03835</name>
</gene>
<dbReference type="GO" id="GO:0016491">
    <property type="term" value="F:oxidoreductase activity"/>
    <property type="evidence" value="ECO:0007669"/>
    <property type="project" value="InterPro"/>
</dbReference>
<dbReference type="Proteomes" id="UP000094165">
    <property type="component" value="Unassembled WGS sequence"/>
</dbReference>
<name>A0A1E5D2P7_9VIBR</name>
<proteinExistence type="predicted"/>
<dbReference type="InterPro" id="IPR016161">
    <property type="entry name" value="Ald_DH/histidinol_DH"/>
</dbReference>
<dbReference type="SUPFAM" id="SSF53720">
    <property type="entry name" value="ALDH-like"/>
    <property type="match status" value="1"/>
</dbReference>
<sequence length="245" mass="26735">MVHQVTGFSDAFLAWEQWNLTNFDYKCEQLLSLKAQLSEVLPNLAPVMSFHIQQASTLLAESHQLIGPTGETNELYTAGRGVAALVFEQDFNGDTTAQQAIIAQFTAALIAGNSVMLCSDDMALNQGIQTAIEQSRFPNNLIQVVSYDAYHQLLACDVRSVGYVGNSEIEHSINLQLAKREEAIVNLVSQVLVSNHLASEKDLATLTVAHDPHLSLRFITERTRTINITAVGGNATLLELGSDAH</sequence>
<organism evidence="1 2">
    <name type="scientific">Vibrio genomosp. F6 str. FF-238</name>
    <dbReference type="NCBI Taxonomy" id="1191298"/>
    <lineage>
        <taxon>Bacteria</taxon>
        <taxon>Pseudomonadati</taxon>
        <taxon>Pseudomonadota</taxon>
        <taxon>Gammaproteobacteria</taxon>
        <taxon>Vibrionales</taxon>
        <taxon>Vibrionaceae</taxon>
        <taxon>Vibrio</taxon>
    </lineage>
</organism>
<protein>
    <submittedName>
        <fullName evidence="1">1-pyrroline-5-carboxylate dehydrogenase</fullName>
    </submittedName>
</protein>
<evidence type="ECO:0000313" key="1">
    <source>
        <dbReference type="EMBL" id="OEE77774.1"/>
    </source>
</evidence>
<comment type="caution">
    <text evidence="1">The sequence shown here is derived from an EMBL/GenBank/DDBJ whole genome shotgun (WGS) entry which is preliminary data.</text>
</comment>
<accession>A0A1E5D2P7</accession>
<dbReference type="RefSeq" id="WP_017052380.1">
    <property type="nucleotide sequence ID" value="NZ_AJYW02000071.1"/>
</dbReference>